<protein>
    <submittedName>
        <fullName evidence="2">Uncharacterized protein</fullName>
    </submittedName>
</protein>
<keyword evidence="3" id="KW-1185">Reference proteome</keyword>
<dbReference type="InterPro" id="IPR032675">
    <property type="entry name" value="LRR_dom_sf"/>
</dbReference>
<comment type="caution">
    <text evidence="2">The sequence shown here is derived from an EMBL/GenBank/DDBJ whole genome shotgun (WGS) entry which is preliminary data.</text>
</comment>
<feature type="region of interest" description="Disordered" evidence="1">
    <location>
        <begin position="185"/>
        <end position="230"/>
    </location>
</feature>
<sequence length="307" mass="32077">MSSPYPGELSDDVAGGLTETPLGGGGDGVDRPGGDEGVFLEVGGAGGGGAADVGGAGEEVDGDGVSGSIDEIKKLARLKKLEILDLSSNSNINRTILASLAALTSLRVLDLSNIRLEGPFPIKELGALDNLETLSLTGCIFNGFERAFVSNKLETLILNDNHFNESILSSIKFLPSLKNLDLRGNDISGPFPPRERRAATHVSGDRISTGSRELRRTTATSGDPHSSSLSFTITSRQGYQAPFTRNQARSTPTTSFFSGVSLLAAARVSGGGSQTPAENGDLFRRNKPATGGVVRAIGNPLPDRRIV</sequence>
<evidence type="ECO:0000313" key="3">
    <source>
        <dbReference type="Proteomes" id="UP001408789"/>
    </source>
</evidence>
<dbReference type="PANTHER" id="PTHR46662:SF104">
    <property type="entry name" value="GPI-ANCHORED ADHESIN-LIKE PROTEIN PGA55-RELATED"/>
    <property type="match status" value="1"/>
</dbReference>
<dbReference type="PANTHER" id="PTHR46662">
    <property type="entry name" value="DI-GLUCOSE BINDING PROTEIN WITH LEUCINE-RICH REPEAT DOMAIN-CONTAINING PROTEIN"/>
    <property type="match status" value="1"/>
</dbReference>
<reference evidence="2 3" key="1">
    <citation type="submission" date="2024-04" db="EMBL/GenBank/DDBJ databases">
        <title>The reference genome of an endangered Asteraceae, Deinandra increscens subsp. villosa, native to the Central Coast of California.</title>
        <authorList>
            <person name="Guilliams M."/>
            <person name="Hasenstab-Lehman K."/>
            <person name="Meyer R."/>
            <person name="Mcevoy S."/>
        </authorList>
    </citation>
    <scope>NUCLEOTIDE SEQUENCE [LARGE SCALE GENOMIC DNA]</scope>
    <source>
        <tissue evidence="2">Leaf</tissue>
    </source>
</reference>
<dbReference type="InterPro" id="IPR001611">
    <property type="entry name" value="Leu-rich_rpt"/>
</dbReference>
<organism evidence="2 3">
    <name type="scientific">Deinandra increscens subsp. villosa</name>
    <dbReference type="NCBI Taxonomy" id="3103831"/>
    <lineage>
        <taxon>Eukaryota</taxon>
        <taxon>Viridiplantae</taxon>
        <taxon>Streptophyta</taxon>
        <taxon>Embryophyta</taxon>
        <taxon>Tracheophyta</taxon>
        <taxon>Spermatophyta</taxon>
        <taxon>Magnoliopsida</taxon>
        <taxon>eudicotyledons</taxon>
        <taxon>Gunneridae</taxon>
        <taxon>Pentapetalae</taxon>
        <taxon>asterids</taxon>
        <taxon>campanulids</taxon>
        <taxon>Asterales</taxon>
        <taxon>Asteraceae</taxon>
        <taxon>Asteroideae</taxon>
        <taxon>Heliantheae alliance</taxon>
        <taxon>Madieae</taxon>
        <taxon>Madiinae</taxon>
        <taxon>Deinandra</taxon>
    </lineage>
</organism>
<dbReference type="Gene3D" id="3.80.10.10">
    <property type="entry name" value="Ribonuclease Inhibitor"/>
    <property type="match status" value="1"/>
</dbReference>
<dbReference type="EMBL" id="JBCNJP010000011">
    <property type="protein sequence ID" value="KAK9071260.1"/>
    <property type="molecule type" value="Genomic_DNA"/>
</dbReference>
<proteinExistence type="predicted"/>
<dbReference type="SUPFAM" id="SSF52058">
    <property type="entry name" value="L domain-like"/>
    <property type="match status" value="1"/>
</dbReference>
<name>A0AAP0D9Y2_9ASTR</name>
<accession>A0AAP0D9Y2</accession>
<dbReference type="AlphaFoldDB" id="A0AAP0D9Y2"/>
<feature type="compositionally biased region" description="Polar residues" evidence="1">
    <location>
        <begin position="206"/>
        <end position="230"/>
    </location>
</feature>
<dbReference type="Pfam" id="PF00560">
    <property type="entry name" value="LRR_1"/>
    <property type="match status" value="1"/>
</dbReference>
<gene>
    <name evidence="2" type="ORF">SSX86_009828</name>
</gene>
<dbReference type="Proteomes" id="UP001408789">
    <property type="component" value="Unassembled WGS sequence"/>
</dbReference>
<evidence type="ECO:0000256" key="1">
    <source>
        <dbReference type="SAM" id="MobiDB-lite"/>
    </source>
</evidence>
<evidence type="ECO:0000313" key="2">
    <source>
        <dbReference type="EMBL" id="KAK9071260.1"/>
    </source>
</evidence>
<feature type="region of interest" description="Disordered" evidence="1">
    <location>
        <begin position="1"/>
        <end position="41"/>
    </location>
</feature>